<name>A0A2G5V2P9_9PELO</name>
<dbReference type="EMBL" id="PDUG01000002">
    <property type="protein sequence ID" value="PIC45901.1"/>
    <property type="molecule type" value="Genomic_DNA"/>
</dbReference>
<organism evidence="2 3">
    <name type="scientific">Caenorhabditis nigoni</name>
    <dbReference type="NCBI Taxonomy" id="1611254"/>
    <lineage>
        <taxon>Eukaryota</taxon>
        <taxon>Metazoa</taxon>
        <taxon>Ecdysozoa</taxon>
        <taxon>Nematoda</taxon>
        <taxon>Chromadorea</taxon>
        <taxon>Rhabditida</taxon>
        <taxon>Rhabditina</taxon>
        <taxon>Rhabditomorpha</taxon>
        <taxon>Rhabditoidea</taxon>
        <taxon>Rhabditidae</taxon>
        <taxon>Peloderinae</taxon>
        <taxon>Caenorhabditis</taxon>
    </lineage>
</organism>
<evidence type="ECO:0000313" key="3">
    <source>
        <dbReference type="Proteomes" id="UP000230233"/>
    </source>
</evidence>
<feature type="region of interest" description="Disordered" evidence="1">
    <location>
        <begin position="1"/>
        <end position="30"/>
    </location>
</feature>
<proteinExistence type="predicted"/>
<evidence type="ECO:0000256" key="1">
    <source>
        <dbReference type="SAM" id="MobiDB-lite"/>
    </source>
</evidence>
<dbReference type="AlphaFoldDB" id="A0A2G5V2P9"/>
<accession>A0A2G5V2P9</accession>
<protein>
    <submittedName>
        <fullName evidence="2">Uncharacterized protein</fullName>
    </submittedName>
</protein>
<dbReference type="Proteomes" id="UP000230233">
    <property type="component" value="Chromosome II"/>
</dbReference>
<sequence length="106" mass="11790">MSAPSGRMKRRGAKEAEGGARRKSHVSTKVELSASEVTDVRVEPKAFFSSTASETTKLSEALRLLKKKQPFQYESERRRSTLSFSPPIASSRAIIYRRMLASGRGE</sequence>
<evidence type="ECO:0000313" key="2">
    <source>
        <dbReference type="EMBL" id="PIC45901.1"/>
    </source>
</evidence>
<comment type="caution">
    <text evidence="2">The sequence shown here is derived from an EMBL/GenBank/DDBJ whole genome shotgun (WGS) entry which is preliminary data.</text>
</comment>
<reference evidence="3" key="1">
    <citation type="submission" date="2017-10" db="EMBL/GenBank/DDBJ databases">
        <title>Rapid genome shrinkage in a self-fertile nematode reveals novel sperm competition proteins.</title>
        <authorList>
            <person name="Yin D."/>
            <person name="Schwarz E.M."/>
            <person name="Thomas C.G."/>
            <person name="Felde R.L."/>
            <person name="Korf I.F."/>
            <person name="Cutter A.D."/>
            <person name="Schartner C.M."/>
            <person name="Ralston E.J."/>
            <person name="Meyer B.J."/>
            <person name="Haag E.S."/>
        </authorList>
    </citation>
    <scope>NUCLEOTIDE SEQUENCE [LARGE SCALE GENOMIC DNA]</scope>
    <source>
        <strain evidence="3">JU1422</strain>
    </source>
</reference>
<gene>
    <name evidence="2" type="primary">Cnig_chr_II.g5768</name>
    <name evidence="2" type="ORF">B9Z55_005768</name>
</gene>
<keyword evidence="3" id="KW-1185">Reference proteome</keyword>